<organism evidence="1">
    <name type="scientific">uncultured prokaryote</name>
    <dbReference type="NCBI Taxonomy" id="198431"/>
    <lineage>
        <taxon>unclassified sequences</taxon>
        <taxon>environmental samples</taxon>
    </lineage>
</organism>
<feature type="non-terminal residue" evidence="1">
    <location>
        <position position="64"/>
    </location>
</feature>
<evidence type="ECO:0000313" key="1">
    <source>
        <dbReference type="EMBL" id="AIE47657.1"/>
    </source>
</evidence>
<protein>
    <submittedName>
        <fullName evidence="1">Uncharacterized protein</fullName>
    </submittedName>
</protein>
<proteinExistence type="predicted"/>
<reference evidence="1" key="1">
    <citation type="journal article" date="2014" name="BMC Genomics">
        <title>Metasecretome-selective phage display approach for mining the functional potential of a rumen microbial community.</title>
        <authorList>
            <person name="Ciric M."/>
            <person name="Moon C.D."/>
            <person name="Leahy S.C."/>
            <person name="Creevey C.J."/>
            <person name="Altermann E."/>
            <person name="Attwood G.T."/>
            <person name="Rakonjac J."/>
            <person name="Gagic D."/>
        </authorList>
    </citation>
    <scope>NUCLEOTIDE SEQUENCE</scope>
</reference>
<name>A0A068LK42_9ZZZZ</name>
<sequence length="64" mass="7801">MIKLRFYRLLLTKNYIFMKRVLFMLAGVLMFTAVSAQENGQRRERRQRVDRTEQMVKDFKLDAE</sequence>
<dbReference type="AlphaFoldDB" id="A0A068LK42"/>
<accession>A0A068LK42</accession>
<dbReference type="EMBL" id="KF790746">
    <property type="protein sequence ID" value="AIE47657.1"/>
    <property type="molecule type" value="Genomic_DNA"/>
</dbReference>